<feature type="active site" evidence="11">
    <location>
        <position position="91"/>
    </location>
</feature>
<reference evidence="13 14" key="1">
    <citation type="journal article" date="2015" name="Proc. Natl. Acad. Sci. U.S.A.">
        <title>The resurrection genome of Boea hygrometrica: A blueprint for survival of dehydration.</title>
        <authorList>
            <person name="Xiao L."/>
            <person name="Yang G."/>
            <person name="Zhang L."/>
            <person name="Yang X."/>
            <person name="Zhao S."/>
            <person name="Ji Z."/>
            <person name="Zhou Q."/>
            <person name="Hu M."/>
            <person name="Wang Y."/>
            <person name="Chen M."/>
            <person name="Xu Y."/>
            <person name="Jin H."/>
            <person name="Xiao X."/>
            <person name="Hu G."/>
            <person name="Bao F."/>
            <person name="Hu Y."/>
            <person name="Wan P."/>
            <person name="Li L."/>
            <person name="Deng X."/>
            <person name="Kuang T."/>
            <person name="Xiang C."/>
            <person name="Zhu J.K."/>
            <person name="Oliver M.J."/>
            <person name="He Y."/>
        </authorList>
    </citation>
    <scope>NUCLEOTIDE SEQUENCE [LARGE SCALE GENOMIC DNA]</scope>
    <source>
        <strain evidence="14">cv. XS01</strain>
    </source>
</reference>
<comment type="similarity">
    <text evidence="2">Belongs to the peptidase S26 family. IMP2 subfamily.</text>
</comment>
<dbReference type="InterPro" id="IPR000223">
    <property type="entry name" value="Pept_S26A_signal_pept_1"/>
</dbReference>
<dbReference type="AlphaFoldDB" id="A0A2Z7D2E5"/>
<evidence type="ECO:0000256" key="7">
    <source>
        <dbReference type="ARBA" id="ARBA00022801"/>
    </source>
</evidence>
<dbReference type="InterPro" id="IPR036286">
    <property type="entry name" value="LexA/Signal_pep-like_sf"/>
</dbReference>
<dbReference type="GO" id="GO:0004252">
    <property type="term" value="F:serine-type endopeptidase activity"/>
    <property type="evidence" value="ECO:0007669"/>
    <property type="project" value="InterPro"/>
</dbReference>
<keyword evidence="5" id="KW-0812">Transmembrane</keyword>
<evidence type="ECO:0000256" key="9">
    <source>
        <dbReference type="ARBA" id="ARBA00023128"/>
    </source>
</evidence>
<evidence type="ECO:0000259" key="12">
    <source>
        <dbReference type="Pfam" id="PF10502"/>
    </source>
</evidence>
<dbReference type="PRINTS" id="PR00727">
    <property type="entry name" value="LEADERPTASE"/>
</dbReference>
<dbReference type="Proteomes" id="UP000250235">
    <property type="component" value="Unassembled WGS sequence"/>
</dbReference>
<evidence type="ECO:0000256" key="8">
    <source>
        <dbReference type="ARBA" id="ARBA00022989"/>
    </source>
</evidence>
<gene>
    <name evidence="13" type="ORF">F511_10211</name>
</gene>
<dbReference type="GO" id="GO:0006627">
    <property type="term" value="P:protein processing involved in protein targeting to mitochondrion"/>
    <property type="evidence" value="ECO:0007669"/>
    <property type="project" value="InterPro"/>
</dbReference>
<proteinExistence type="inferred from homology"/>
<evidence type="ECO:0000256" key="4">
    <source>
        <dbReference type="ARBA" id="ARBA00022670"/>
    </source>
</evidence>
<keyword evidence="14" id="KW-1185">Reference proteome</keyword>
<feature type="domain" description="Peptidase S26" evidence="12">
    <location>
        <begin position="8"/>
        <end position="103"/>
    </location>
</feature>
<protein>
    <recommendedName>
        <fullName evidence="3">Mitochondrial inner membrane protease subunit 2</fullName>
    </recommendedName>
</protein>
<dbReference type="CDD" id="cd06530">
    <property type="entry name" value="S26_SPase_I"/>
    <property type="match status" value="1"/>
</dbReference>
<dbReference type="Gene3D" id="2.10.109.10">
    <property type="entry name" value="Umud Fragment, subunit A"/>
    <property type="match status" value="1"/>
</dbReference>
<organism evidence="13 14">
    <name type="scientific">Dorcoceras hygrometricum</name>
    <dbReference type="NCBI Taxonomy" id="472368"/>
    <lineage>
        <taxon>Eukaryota</taxon>
        <taxon>Viridiplantae</taxon>
        <taxon>Streptophyta</taxon>
        <taxon>Embryophyta</taxon>
        <taxon>Tracheophyta</taxon>
        <taxon>Spermatophyta</taxon>
        <taxon>Magnoliopsida</taxon>
        <taxon>eudicotyledons</taxon>
        <taxon>Gunneridae</taxon>
        <taxon>Pentapetalae</taxon>
        <taxon>asterids</taxon>
        <taxon>lamiids</taxon>
        <taxon>Lamiales</taxon>
        <taxon>Gesneriaceae</taxon>
        <taxon>Didymocarpoideae</taxon>
        <taxon>Trichosporeae</taxon>
        <taxon>Loxocarpinae</taxon>
        <taxon>Dorcoceras</taxon>
    </lineage>
</organism>
<dbReference type="Pfam" id="PF10502">
    <property type="entry name" value="Peptidase_S26"/>
    <property type="match status" value="2"/>
</dbReference>
<evidence type="ECO:0000256" key="5">
    <source>
        <dbReference type="ARBA" id="ARBA00022692"/>
    </source>
</evidence>
<accession>A0A2Z7D2E5</accession>
<dbReference type="PANTHER" id="PTHR46041:SF2">
    <property type="entry name" value="MITOCHONDRIAL INNER MEMBRANE PROTEASE SUBUNIT 2"/>
    <property type="match status" value="1"/>
</dbReference>
<keyword evidence="9" id="KW-0496">Mitochondrion</keyword>
<keyword evidence="6" id="KW-0999">Mitochondrion inner membrane</keyword>
<dbReference type="EMBL" id="KQ990516">
    <property type="protein sequence ID" value="KZV53425.1"/>
    <property type="molecule type" value="Genomic_DNA"/>
</dbReference>
<keyword evidence="4 13" id="KW-0645">Protease</keyword>
<comment type="subcellular location">
    <subcellularLocation>
        <location evidence="1">Mitochondrion inner membrane</location>
        <topology evidence="1">Single-pass membrane protein</topology>
    </subcellularLocation>
</comment>
<evidence type="ECO:0000256" key="2">
    <source>
        <dbReference type="ARBA" id="ARBA00007066"/>
    </source>
</evidence>
<evidence type="ECO:0000256" key="3">
    <source>
        <dbReference type="ARBA" id="ARBA00013650"/>
    </source>
</evidence>
<dbReference type="InterPro" id="IPR037730">
    <property type="entry name" value="IMP2"/>
</dbReference>
<dbReference type="GO" id="GO:0042720">
    <property type="term" value="C:mitochondrial inner membrane peptidase complex"/>
    <property type="evidence" value="ECO:0007669"/>
    <property type="project" value="InterPro"/>
</dbReference>
<evidence type="ECO:0000256" key="6">
    <source>
        <dbReference type="ARBA" id="ARBA00022792"/>
    </source>
</evidence>
<sequence>MTNRSFLWDLAKKYFTAGLIGLTISDRYVSVTAVRGSSMYPTLNPHKKYSDGFVFDDYVLVEKLCLEKYKFSRGDVVVFRSPDNFEEKQIKRITALSGDWVNLSFPSDAVRIPNGHCWVEGDNVSCSMDSRSIGPIPLGLICGRVTHVVWPPQRISRIISGPSNRVEWSEGGAI</sequence>
<evidence type="ECO:0000256" key="10">
    <source>
        <dbReference type="ARBA" id="ARBA00023136"/>
    </source>
</evidence>
<dbReference type="PANTHER" id="PTHR46041">
    <property type="entry name" value="MITOCHONDRIAL INNER MEMBRANE PROTEASE SUBUNIT 2"/>
    <property type="match status" value="1"/>
</dbReference>
<evidence type="ECO:0000256" key="1">
    <source>
        <dbReference type="ARBA" id="ARBA00004434"/>
    </source>
</evidence>
<dbReference type="GO" id="GO:0006465">
    <property type="term" value="P:signal peptide processing"/>
    <property type="evidence" value="ECO:0007669"/>
    <property type="project" value="InterPro"/>
</dbReference>
<evidence type="ECO:0000313" key="14">
    <source>
        <dbReference type="Proteomes" id="UP000250235"/>
    </source>
</evidence>
<feature type="active site" evidence="11">
    <location>
        <position position="38"/>
    </location>
</feature>
<name>A0A2Z7D2E5_9LAMI</name>
<keyword evidence="7" id="KW-0378">Hydrolase</keyword>
<dbReference type="SUPFAM" id="SSF51306">
    <property type="entry name" value="LexA/Signal peptidase"/>
    <property type="match status" value="1"/>
</dbReference>
<dbReference type="FunFam" id="2.10.109.10:FF:000005">
    <property type="entry name" value="Mitochondrial inner membrane protease subunit"/>
    <property type="match status" value="1"/>
</dbReference>
<dbReference type="InterPro" id="IPR019533">
    <property type="entry name" value="Peptidase_S26"/>
</dbReference>
<keyword evidence="10" id="KW-0472">Membrane</keyword>
<dbReference type="OrthoDB" id="9996127at2759"/>
<feature type="domain" description="Peptidase S26" evidence="12">
    <location>
        <begin position="110"/>
        <end position="150"/>
    </location>
</feature>
<keyword evidence="8" id="KW-1133">Transmembrane helix</keyword>
<evidence type="ECO:0000313" key="13">
    <source>
        <dbReference type="EMBL" id="KZV53425.1"/>
    </source>
</evidence>
<evidence type="ECO:0000256" key="11">
    <source>
        <dbReference type="PIRSR" id="PIRSR600223-1"/>
    </source>
</evidence>